<dbReference type="KEGG" id="csx:CSING_04400"/>
<keyword evidence="2" id="KW-0805">Transcription regulation</keyword>
<dbReference type="GO" id="GO:0032993">
    <property type="term" value="C:protein-DNA complex"/>
    <property type="evidence" value="ECO:0007669"/>
    <property type="project" value="TreeGrafter"/>
</dbReference>
<sequence>MAKTESAITLTQMRYFVRVAELRSMSAAADELFVAPSAVSMAISQLEQAVGCQLLMRRRSKGVALTDQGRIFYPHCLRVLTGVKDAVDSVRTGALGGRLTAGCFTTLAQFWIPDIVEGIHASHPGVDVDIWECDADQLEDALSQRKIEAALAYDFDYGREIEFVPMGTAPLYAVFGDGHRFAHAEKVELSSLASDPLVLLDLGKSSNYFLSVFREAGVEPLVSYRFESFEIVRSMVARGYGYSVLNQSPVHDLTNEGLHLNRVPIVGAEEGLRVGVIKRRGENLSLRAELFVDTVRLLLQERR</sequence>
<dbReference type="GO" id="GO:0003700">
    <property type="term" value="F:DNA-binding transcription factor activity"/>
    <property type="evidence" value="ECO:0007669"/>
    <property type="project" value="InterPro"/>
</dbReference>
<dbReference type="PANTHER" id="PTHR30346">
    <property type="entry name" value="TRANSCRIPTIONAL DUAL REGULATOR HCAR-RELATED"/>
    <property type="match status" value="1"/>
</dbReference>
<dbReference type="FunFam" id="1.10.10.10:FF:000001">
    <property type="entry name" value="LysR family transcriptional regulator"/>
    <property type="match status" value="1"/>
</dbReference>
<protein>
    <submittedName>
        <fullName evidence="7">Transcriptional regulator</fullName>
    </submittedName>
</protein>
<reference evidence="7 8" key="1">
    <citation type="journal article" date="2015" name="Genome Announc.">
        <title>Complete Genome Sequence and Annotation of Corynebacterium singulare DSM 44357, Isolated from a Human Semen Specimen.</title>
        <authorList>
            <person name="Merten M."/>
            <person name="Brinkrolf K."/>
            <person name="Albersmeier A."/>
            <person name="Kutter Y."/>
            <person name="Ruckert C."/>
            <person name="Tauch A."/>
        </authorList>
    </citation>
    <scope>NUCLEOTIDE SEQUENCE [LARGE SCALE GENOMIC DNA]</scope>
    <source>
        <strain evidence="7">IBS B52218</strain>
    </source>
</reference>
<keyword evidence="3" id="KW-0238">DNA-binding</keyword>
<dbReference type="HOGENOM" id="CLU_039613_6_4_11"/>
<comment type="similarity">
    <text evidence="1">Belongs to the LysR transcriptional regulatory family.</text>
</comment>
<evidence type="ECO:0000256" key="2">
    <source>
        <dbReference type="ARBA" id="ARBA00023015"/>
    </source>
</evidence>
<dbReference type="Pfam" id="PF03466">
    <property type="entry name" value="LysR_substrate"/>
    <property type="match status" value="1"/>
</dbReference>
<accession>A0A0B6EPH4</accession>
<dbReference type="STRING" id="161899.CSING_04400"/>
<dbReference type="Gene3D" id="3.40.190.10">
    <property type="entry name" value="Periplasmic binding protein-like II"/>
    <property type="match status" value="2"/>
</dbReference>
<dbReference type="SUPFAM" id="SSF53850">
    <property type="entry name" value="Periplasmic binding protein-like II"/>
    <property type="match status" value="1"/>
</dbReference>
<organism evidence="7 8">
    <name type="scientific">Corynebacterium singulare</name>
    <dbReference type="NCBI Taxonomy" id="161899"/>
    <lineage>
        <taxon>Bacteria</taxon>
        <taxon>Bacillati</taxon>
        <taxon>Actinomycetota</taxon>
        <taxon>Actinomycetes</taxon>
        <taxon>Mycobacteriales</taxon>
        <taxon>Corynebacteriaceae</taxon>
        <taxon>Corynebacterium</taxon>
    </lineage>
</organism>
<dbReference type="InterPro" id="IPR005119">
    <property type="entry name" value="LysR_subst-bd"/>
</dbReference>
<dbReference type="Proteomes" id="UP000031890">
    <property type="component" value="Chromosome"/>
</dbReference>
<dbReference type="Pfam" id="PF00126">
    <property type="entry name" value="HTH_1"/>
    <property type="match status" value="1"/>
</dbReference>
<dbReference type="PROSITE" id="PS50931">
    <property type="entry name" value="HTH_LYSR"/>
    <property type="match status" value="1"/>
</dbReference>
<dbReference type="InterPro" id="IPR036390">
    <property type="entry name" value="WH_DNA-bd_sf"/>
</dbReference>
<dbReference type="OrthoDB" id="3461141at2"/>
<evidence type="ECO:0000313" key="8">
    <source>
        <dbReference type="Proteomes" id="UP000031890"/>
    </source>
</evidence>
<keyword evidence="4" id="KW-0010">Activator</keyword>
<evidence type="ECO:0000259" key="6">
    <source>
        <dbReference type="PROSITE" id="PS50931"/>
    </source>
</evidence>
<feature type="domain" description="HTH lysR-type" evidence="6">
    <location>
        <begin position="8"/>
        <end position="66"/>
    </location>
</feature>
<evidence type="ECO:0000256" key="1">
    <source>
        <dbReference type="ARBA" id="ARBA00009437"/>
    </source>
</evidence>
<dbReference type="RefSeq" id="WP_042530000.1">
    <property type="nucleotide sequence ID" value="NZ_CP010827.1"/>
</dbReference>
<dbReference type="InterPro" id="IPR036388">
    <property type="entry name" value="WH-like_DNA-bd_sf"/>
</dbReference>
<evidence type="ECO:0000256" key="5">
    <source>
        <dbReference type="ARBA" id="ARBA00023163"/>
    </source>
</evidence>
<name>A0A0B6EPH4_9CORY</name>
<evidence type="ECO:0000313" key="7">
    <source>
        <dbReference type="EMBL" id="AJI78422.1"/>
    </source>
</evidence>
<evidence type="ECO:0000256" key="4">
    <source>
        <dbReference type="ARBA" id="ARBA00023159"/>
    </source>
</evidence>
<dbReference type="SUPFAM" id="SSF46785">
    <property type="entry name" value="Winged helix' DNA-binding domain"/>
    <property type="match status" value="1"/>
</dbReference>
<keyword evidence="5" id="KW-0804">Transcription</keyword>
<dbReference type="AlphaFoldDB" id="A0A0B6EPH4"/>
<gene>
    <name evidence="7" type="ORF">CSING_04400</name>
</gene>
<dbReference type="GO" id="GO:0003677">
    <property type="term" value="F:DNA binding"/>
    <property type="evidence" value="ECO:0007669"/>
    <property type="project" value="UniProtKB-KW"/>
</dbReference>
<dbReference type="Gene3D" id="1.10.10.10">
    <property type="entry name" value="Winged helix-like DNA-binding domain superfamily/Winged helix DNA-binding domain"/>
    <property type="match status" value="1"/>
</dbReference>
<dbReference type="EMBL" id="CP010827">
    <property type="protein sequence ID" value="AJI78422.1"/>
    <property type="molecule type" value="Genomic_DNA"/>
</dbReference>
<dbReference type="PANTHER" id="PTHR30346:SF0">
    <property type="entry name" value="HCA OPERON TRANSCRIPTIONAL ACTIVATOR HCAR"/>
    <property type="match status" value="1"/>
</dbReference>
<evidence type="ECO:0000256" key="3">
    <source>
        <dbReference type="ARBA" id="ARBA00023125"/>
    </source>
</evidence>
<proteinExistence type="inferred from homology"/>
<dbReference type="InterPro" id="IPR000847">
    <property type="entry name" value="LysR_HTH_N"/>
</dbReference>